<accession>A0A853CMK7</accession>
<evidence type="ECO:0000313" key="3">
    <source>
        <dbReference type="Proteomes" id="UP000541969"/>
    </source>
</evidence>
<sequence length="133" mass="14351">MLGSLLYLGLITGGLVAAFAAIDLLCRWFSGQLEMERSARRRARPPTEPPHRPIEQVAADLHRLSGQLARVPAGAPQARRSGLQAAYDDVLIEAALLLEVPHSLTGLPPGNARAAERRRMEISLAAAGLRPIF</sequence>
<dbReference type="AlphaFoldDB" id="A0A853CMK7"/>
<organism evidence="2 3">
    <name type="scientific">Petropleomorpha daqingensis</name>
    <dbReference type="NCBI Taxonomy" id="2026353"/>
    <lineage>
        <taxon>Bacteria</taxon>
        <taxon>Bacillati</taxon>
        <taxon>Actinomycetota</taxon>
        <taxon>Actinomycetes</taxon>
        <taxon>Geodermatophilales</taxon>
        <taxon>Geodermatophilaceae</taxon>
        <taxon>Petropleomorpha</taxon>
    </lineage>
</organism>
<keyword evidence="3" id="KW-1185">Reference proteome</keyword>
<keyword evidence="1" id="KW-1133">Transmembrane helix</keyword>
<dbReference type="EMBL" id="JACBZT010000001">
    <property type="protein sequence ID" value="NYJ07752.1"/>
    <property type="molecule type" value="Genomic_DNA"/>
</dbReference>
<name>A0A853CMK7_9ACTN</name>
<feature type="transmembrane region" description="Helical" evidence="1">
    <location>
        <begin position="6"/>
        <end position="30"/>
    </location>
</feature>
<evidence type="ECO:0000313" key="2">
    <source>
        <dbReference type="EMBL" id="NYJ07752.1"/>
    </source>
</evidence>
<evidence type="ECO:0000256" key="1">
    <source>
        <dbReference type="SAM" id="Phobius"/>
    </source>
</evidence>
<protein>
    <submittedName>
        <fullName evidence="2">Uncharacterized protein</fullName>
    </submittedName>
</protein>
<proteinExistence type="predicted"/>
<dbReference type="RefSeq" id="WP_179719833.1">
    <property type="nucleotide sequence ID" value="NZ_JACBZT010000001.1"/>
</dbReference>
<gene>
    <name evidence="2" type="ORF">GGQ55_004030</name>
</gene>
<dbReference type="Proteomes" id="UP000541969">
    <property type="component" value="Unassembled WGS sequence"/>
</dbReference>
<comment type="caution">
    <text evidence="2">The sequence shown here is derived from an EMBL/GenBank/DDBJ whole genome shotgun (WGS) entry which is preliminary data.</text>
</comment>
<keyword evidence="1" id="KW-0472">Membrane</keyword>
<reference evidence="2 3" key="1">
    <citation type="submission" date="2020-07" db="EMBL/GenBank/DDBJ databases">
        <title>Sequencing the genomes of 1000 actinobacteria strains.</title>
        <authorList>
            <person name="Klenk H.-P."/>
        </authorList>
    </citation>
    <scope>NUCLEOTIDE SEQUENCE [LARGE SCALE GENOMIC DNA]</scope>
    <source>
        <strain evidence="2 3">DSM 104001</strain>
    </source>
</reference>
<keyword evidence="1" id="KW-0812">Transmembrane</keyword>